<evidence type="ECO:0000313" key="3">
    <source>
        <dbReference type="Proteomes" id="UP001178507"/>
    </source>
</evidence>
<sequence length="760" mass="86933">MQLLAVTAERARLKEERELLRQEAQKFRELSHQQQKTLQEKEPGAGQRPHESRTVSLDDIQGQLENMQLTDLSSYIFQDGPAGTINFVDMPIYDMPEQGMVKRVIDVVPDVPGPIPKDQLKEMLLAGGPLHTLPAPFGVATETQLRFSFDLVVLPQNNDRFLVRKVMNMKDKVKVPTARQLCHGRPHMVSWRNQVHTMRKFLYYVIENLGGFQCKQHSLRCKEDGKVEKDKTQEEWDFGFDFIEKNGPRDNVKNKQLRWITIQTSRQESPIYKWSAVLVEKSLRNLANDGVLAQVHESWPLTLYDIDNRLLRALAPMVPSLSEKAVGFHGEPGAGKTPVARTLAMAISGQCINKLGKDGQEVNESNIMAVLKRTHLFVNTKSFLYIRPAGEDKQPVLRKPLNDKTDFLVDESRVIYDRHRKGATDLPADFETKLRWEKKWMEAAMSRKTGDALPTRTFVKNTRLFPELHENDDKEESKVDGMYSSSKVSVSVAESLGEEAASSMPVKVKKEIIPWPKLVAGKKPICIDIDDTPPRKIRRVEKPEEASEEEKKPSEQGMPSDKPELGDALQVEVDLGKEEVEKPEKAIQWEQWGGIVERGRPSTMILNRLKPALTKKRAPGPGAIRRRDWEPIARKHLSGRRVILHTDGARAYKVRLPDVIHDNVVRKKKRVVVNGKKVWIKPHYTKVFKHKLPSGKTISVKGGTQIIDRFWGQVRTSLRDISRKPSSKLLERKLRSAQWAYWHQRQNLWKATAAMLQDLF</sequence>
<feature type="region of interest" description="Disordered" evidence="1">
    <location>
        <begin position="24"/>
        <end position="54"/>
    </location>
</feature>
<protein>
    <submittedName>
        <fullName evidence="2">Uncharacterized protein</fullName>
    </submittedName>
</protein>
<gene>
    <name evidence="2" type="ORF">EVOR1521_LOCUS21855</name>
</gene>
<proteinExistence type="predicted"/>
<organism evidence="2 3">
    <name type="scientific">Effrenium voratum</name>
    <dbReference type="NCBI Taxonomy" id="2562239"/>
    <lineage>
        <taxon>Eukaryota</taxon>
        <taxon>Sar</taxon>
        <taxon>Alveolata</taxon>
        <taxon>Dinophyceae</taxon>
        <taxon>Suessiales</taxon>
        <taxon>Symbiodiniaceae</taxon>
        <taxon>Effrenium</taxon>
    </lineage>
</organism>
<feature type="compositionally biased region" description="Basic and acidic residues" evidence="1">
    <location>
        <begin position="540"/>
        <end position="554"/>
    </location>
</feature>
<accession>A0AA36ND70</accession>
<name>A0AA36ND70_9DINO</name>
<feature type="region of interest" description="Disordered" evidence="1">
    <location>
        <begin position="530"/>
        <end position="564"/>
    </location>
</feature>
<comment type="caution">
    <text evidence="2">The sequence shown here is derived from an EMBL/GenBank/DDBJ whole genome shotgun (WGS) entry which is preliminary data.</text>
</comment>
<evidence type="ECO:0000256" key="1">
    <source>
        <dbReference type="SAM" id="MobiDB-lite"/>
    </source>
</evidence>
<keyword evidence="3" id="KW-1185">Reference proteome</keyword>
<reference evidence="2" key="1">
    <citation type="submission" date="2023-08" db="EMBL/GenBank/DDBJ databases">
        <authorList>
            <person name="Chen Y."/>
            <person name="Shah S."/>
            <person name="Dougan E. K."/>
            <person name="Thang M."/>
            <person name="Chan C."/>
        </authorList>
    </citation>
    <scope>NUCLEOTIDE SEQUENCE</scope>
</reference>
<feature type="compositionally biased region" description="Basic and acidic residues" evidence="1">
    <location>
        <begin position="38"/>
        <end position="53"/>
    </location>
</feature>
<dbReference type="Proteomes" id="UP001178507">
    <property type="component" value="Unassembled WGS sequence"/>
</dbReference>
<dbReference type="EMBL" id="CAUJNA010003283">
    <property type="protein sequence ID" value="CAJ1397943.1"/>
    <property type="molecule type" value="Genomic_DNA"/>
</dbReference>
<dbReference type="AlphaFoldDB" id="A0AA36ND70"/>
<evidence type="ECO:0000313" key="2">
    <source>
        <dbReference type="EMBL" id="CAJ1397943.1"/>
    </source>
</evidence>